<name>A0ABU0LPX8_9HYPH</name>
<proteinExistence type="predicted"/>
<evidence type="ECO:0000256" key="2">
    <source>
        <dbReference type="SAM" id="Phobius"/>
    </source>
</evidence>
<feature type="compositionally biased region" description="Low complexity" evidence="1">
    <location>
        <begin position="232"/>
        <end position="245"/>
    </location>
</feature>
<evidence type="ECO:0008006" key="5">
    <source>
        <dbReference type="Google" id="ProtNLM"/>
    </source>
</evidence>
<sequence>MADAVTKADEHGPGYAWLTVPFAAGSDVRIELTRKDRSSKTILAPGGWQDQPAGLPVAEVKPARDGQSARLLLGPAICNAVPTDLDVEITVSHPSAPGGRWISDVFFWPSIRRTREAGGGPVIARQVARDVPRNVAPATPAAGADKPQESGAPIDAGAGNGVGADMSATAGRVPGIDAAPAGPSPRPGWIWLGVLPVVLLLAAGTGYAFHAGLLCDRLGVYCSQPPEVPVAPADAPATPPETAAAPPAPSPATDLADGGPERWADAITNPQTPLDQLMELGRVLRGPGRDEASANQGFEAIYAAAFRGHPPALLWMGEANDTSLAADPAGLGPQRNPLMAVDYYRKAEQAGVAEAAAKRAQLCEWLKERRFSGDPRAQQAWAHGCEG</sequence>
<reference evidence="3 4" key="1">
    <citation type="submission" date="2023-07" db="EMBL/GenBank/DDBJ databases">
        <title>Genomic Encyclopedia of Type Strains, Phase IV (KMG-IV): sequencing the most valuable type-strain genomes for metagenomic binning, comparative biology and taxonomic classification.</title>
        <authorList>
            <person name="Goeker M."/>
        </authorList>
    </citation>
    <scope>NUCLEOTIDE SEQUENCE [LARGE SCALE GENOMIC DNA]</scope>
    <source>
        <strain evidence="3 4">DSM 15561</strain>
    </source>
</reference>
<accession>A0ABU0LPX8</accession>
<evidence type="ECO:0000313" key="4">
    <source>
        <dbReference type="Proteomes" id="UP001235094"/>
    </source>
</evidence>
<keyword evidence="2" id="KW-0472">Membrane</keyword>
<evidence type="ECO:0000313" key="3">
    <source>
        <dbReference type="EMBL" id="MDQ0510746.1"/>
    </source>
</evidence>
<protein>
    <recommendedName>
        <fullName evidence="5">Sel1 repeat family protein</fullName>
    </recommendedName>
</protein>
<keyword evidence="2" id="KW-1133">Transmembrane helix</keyword>
<dbReference type="RefSeq" id="WP_306889468.1">
    <property type="nucleotide sequence ID" value="NZ_JAUSVR010000004.1"/>
</dbReference>
<feature type="region of interest" description="Disordered" evidence="1">
    <location>
        <begin position="232"/>
        <end position="266"/>
    </location>
</feature>
<keyword evidence="4" id="KW-1185">Reference proteome</keyword>
<evidence type="ECO:0000256" key="1">
    <source>
        <dbReference type="SAM" id="MobiDB-lite"/>
    </source>
</evidence>
<dbReference type="Proteomes" id="UP001235094">
    <property type="component" value="Unassembled WGS sequence"/>
</dbReference>
<comment type="caution">
    <text evidence="3">The sequence shown here is derived from an EMBL/GenBank/DDBJ whole genome shotgun (WGS) entry which is preliminary data.</text>
</comment>
<feature type="transmembrane region" description="Helical" evidence="2">
    <location>
        <begin position="189"/>
        <end position="209"/>
    </location>
</feature>
<feature type="region of interest" description="Disordered" evidence="1">
    <location>
        <begin position="134"/>
        <end position="165"/>
    </location>
</feature>
<organism evidence="3 4">
    <name type="scientific">Ancylobacter amanitiformis</name>
    <dbReference type="NCBI Taxonomy" id="217069"/>
    <lineage>
        <taxon>Bacteria</taxon>
        <taxon>Pseudomonadati</taxon>
        <taxon>Pseudomonadota</taxon>
        <taxon>Alphaproteobacteria</taxon>
        <taxon>Hyphomicrobiales</taxon>
        <taxon>Xanthobacteraceae</taxon>
        <taxon>Ancylobacter</taxon>
    </lineage>
</organism>
<gene>
    <name evidence="3" type="ORF">QOZ99_001634</name>
</gene>
<keyword evidence="2" id="KW-0812">Transmembrane</keyword>
<dbReference type="EMBL" id="JAUSVR010000004">
    <property type="protein sequence ID" value="MDQ0510746.1"/>
    <property type="molecule type" value="Genomic_DNA"/>
</dbReference>